<evidence type="ECO:0000313" key="7">
    <source>
        <dbReference type="EMBL" id="KAJ8611373.1"/>
    </source>
</evidence>
<evidence type="ECO:0000256" key="6">
    <source>
        <dbReference type="ARBA" id="ARBA00022694"/>
    </source>
</evidence>
<keyword evidence="4" id="KW-0808">Transferase</keyword>
<dbReference type="PROSITE" id="PS51625">
    <property type="entry name" value="SAM_MT_TRMB"/>
    <property type="match status" value="1"/>
</dbReference>
<sequence length="245" mass="27037">MVAPSYLRRRGQATKAQKRALRELWPTYGIDLATRSHVNARAPLNCTRTFGRDAPLILDVGHGHGESIVALSRTFPTCNILGCEVHVPSIGATLLRLDEEGLPNVKLVRADVFELLTTYVGVVSACFCGFPDPFPGASPSSLARKLIRPAFADLVAARYVPFAETLPPVSIATDDGAYAAHARVVFDKAGWTELEVTNRPEQRPPWRPISKYERKAIDASRVVWDLGFAPSYVRRHSLIPHPDCR</sequence>
<dbReference type="PANTHER" id="PTHR23417:SF14">
    <property type="entry name" value="PENTACOTRIPEPTIDE-REPEAT REGION OF PRORP DOMAIN-CONTAINING PROTEIN"/>
    <property type="match status" value="1"/>
</dbReference>
<dbReference type="CDD" id="cd02440">
    <property type="entry name" value="AdoMet_MTases"/>
    <property type="match status" value="1"/>
</dbReference>
<comment type="catalytic activity">
    <reaction evidence="1">
        <text>guanosine(46) in tRNA + S-adenosyl-L-methionine = N(7)-methylguanosine(46) in tRNA + S-adenosyl-L-homocysteine</text>
        <dbReference type="Rhea" id="RHEA:42708"/>
        <dbReference type="Rhea" id="RHEA-COMP:10188"/>
        <dbReference type="Rhea" id="RHEA-COMP:10189"/>
        <dbReference type="ChEBI" id="CHEBI:57856"/>
        <dbReference type="ChEBI" id="CHEBI:59789"/>
        <dbReference type="ChEBI" id="CHEBI:74269"/>
        <dbReference type="ChEBI" id="CHEBI:74480"/>
        <dbReference type="EC" id="2.1.1.33"/>
    </reaction>
</comment>
<evidence type="ECO:0000256" key="5">
    <source>
        <dbReference type="ARBA" id="ARBA00022691"/>
    </source>
</evidence>
<comment type="caution">
    <text evidence="7">The sequence shown here is derived from an EMBL/GenBank/DDBJ whole genome shotgun (WGS) entry which is preliminary data.</text>
</comment>
<dbReference type="GO" id="GO:0008176">
    <property type="term" value="F:tRNA (guanine(46)-N7)-methyltransferase activity"/>
    <property type="evidence" value="ECO:0007669"/>
    <property type="project" value="UniProtKB-EC"/>
</dbReference>
<name>A0AAD7ULC8_9STRA</name>
<accession>A0AAD7ULC8</accession>
<evidence type="ECO:0000256" key="3">
    <source>
        <dbReference type="ARBA" id="ARBA00022603"/>
    </source>
</evidence>
<dbReference type="PANTHER" id="PTHR23417">
    <property type="entry name" value="3-DEOXY-D-MANNO-OCTULOSONIC-ACID TRANSFERASE/TRNA GUANINE-N 7 - -METHYLTRANSFERASE"/>
    <property type="match status" value="1"/>
</dbReference>
<evidence type="ECO:0000313" key="8">
    <source>
        <dbReference type="Proteomes" id="UP001230188"/>
    </source>
</evidence>
<dbReference type="GO" id="GO:0043527">
    <property type="term" value="C:tRNA methyltransferase complex"/>
    <property type="evidence" value="ECO:0007669"/>
    <property type="project" value="TreeGrafter"/>
</dbReference>
<dbReference type="Gene3D" id="3.40.50.150">
    <property type="entry name" value="Vaccinia Virus protein VP39"/>
    <property type="match status" value="1"/>
</dbReference>
<evidence type="ECO:0000256" key="1">
    <source>
        <dbReference type="ARBA" id="ARBA00000142"/>
    </source>
</evidence>
<organism evidence="7 8">
    <name type="scientific">Chrysophaeum taylorii</name>
    <dbReference type="NCBI Taxonomy" id="2483200"/>
    <lineage>
        <taxon>Eukaryota</taxon>
        <taxon>Sar</taxon>
        <taxon>Stramenopiles</taxon>
        <taxon>Ochrophyta</taxon>
        <taxon>Pelagophyceae</taxon>
        <taxon>Pelagomonadales</taxon>
        <taxon>Pelagomonadaceae</taxon>
        <taxon>Chrysophaeum</taxon>
    </lineage>
</organism>
<dbReference type="EC" id="2.1.1.33" evidence="2"/>
<dbReference type="AlphaFoldDB" id="A0AAD7ULC8"/>
<proteinExistence type="predicted"/>
<protein>
    <recommendedName>
        <fullName evidence="2">tRNA (guanine(46)-N(7))-methyltransferase</fullName>
        <ecNumber evidence="2">2.1.1.33</ecNumber>
    </recommendedName>
</protein>
<dbReference type="InterPro" id="IPR029063">
    <property type="entry name" value="SAM-dependent_MTases_sf"/>
</dbReference>
<evidence type="ECO:0000256" key="2">
    <source>
        <dbReference type="ARBA" id="ARBA00011977"/>
    </source>
</evidence>
<dbReference type="Pfam" id="PF02390">
    <property type="entry name" value="Methyltransf_4"/>
    <property type="match status" value="1"/>
</dbReference>
<dbReference type="EMBL" id="JAQMWT010000076">
    <property type="protein sequence ID" value="KAJ8611373.1"/>
    <property type="molecule type" value="Genomic_DNA"/>
</dbReference>
<keyword evidence="5" id="KW-0949">S-adenosyl-L-methionine</keyword>
<dbReference type="InterPro" id="IPR003358">
    <property type="entry name" value="tRNA_(Gua-N-7)_MeTrfase_Trmb"/>
</dbReference>
<keyword evidence="8" id="KW-1185">Reference proteome</keyword>
<gene>
    <name evidence="7" type="ORF">CTAYLR_006483</name>
</gene>
<keyword evidence="6" id="KW-0819">tRNA processing</keyword>
<dbReference type="SUPFAM" id="SSF53335">
    <property type="entry name" value="S-adenosyl-L-methionine-dependent methyltransferases"/>
    <property type="match status" value="1"/>
</dbReference>
<evidence type="ECO:0000256" key="4">
    <source>
        <dbReference type="ARBA" id="ARBA00022679"/>
    </source>
</evidence>
<dbReference type="Proteomes" id="UP001230188">
    <property type="component" value="Unassembled WGS sequence"/>
</dbReference>
<keyword evidence="3" id="KW-0489">Methyltransferase</keyword>
<reference evidence="7" key="1">
    <citation type="submission" date="2023-01" db="EMBL/GenBank/DDBJ databases">
        <title>Metagenome sequencing of chrysophaentin producing Chrysophaeum taylorii.</title>
        <authorList>
            <person name="Davison J."/>
            <person name="Bewley C."/>
        </authorList>
    </citation>
    <scope>NUCLEOTIDE SEQUENCE</scope>
    <source>
        <strain evidence="7">NIES-1699</strain>
    </source>
</reference>